<feature type="compositionally biased region" description="Low complexity" evidence="5">
    <location>
        <begin position="594"/>
        <end position="612"/>
    </location>
</feature>
<dbReference type="Gene3D" id="1.20.1270.10">
    <property type="match status" value="1"/>
</dbReference>
<comment type="caution">
    <text evidence="7">The sequence shown here is derived from an EMBL/GenBank/DDBJ whole genome shotgun (WGS) entry which is preliminary data.</text>
</comment>
<evidence type="ECO:0000256" key="4">
    <source>
        <dbReference type="ARBA" id="ARBA00023186"/>
    </source>
</evidence>
<evidence type="ECO:0000256" key="1">
    <source>
        <dbReference type="ARBA" id="ARBA00022741"/>
    </source>
</evidence>
<dbReference type="FunFam" id="3.90.640.10:FF:000004">
    <property type="entry name" value="Heat shock 70 kDa protein 4"/>
    <property type="match status" value="1"/>
</dbReference>
<dbReference type="GO" id="GO:0005524">
    <property type="term" value="F:ATP binding"/>
    <property type="evidence" value="ECO:0007669"/>
    <property type="project" value="UniProtKB-KW"/>
</dbReference>
<dbReference type="InterPro" id="IPR013126">
    <property type="entry name" value="Hsp_70_fam"/>
</dbReference>
<proteinExistence type="predicted"/>
<evidence type="ECO:0000313" key="7">
    <source>
        <dbReference type="EMBL" id="CAG8495404.1"/>
    </source>
</evidence>
<feature type="compositionally biased region" description="Polar residues" evidence="5">
    <location>
        <begin position="845"/>
        <end position="856"/>
    </location>
</feature>
<keyword evidence="8" id="KW-1185">Reference proteome</keyword>
<feature type="region of interest" description="Disordered" evidence="5">
    <location>
        <begin position="837"/>
        <end position="908"/>
    </location>
</feature>
<dbReference type="GO" id="GO:0140662">
    <property type="term" value="F:ATP-dependent protein folding chaperone"/>
    <property type="evidence" value="ECO:0007669"/>
    <property type="project" value="InterPro"/>
</dbReference>
<dbReference type="EMBL" id="CAJVPL010000424">
    <property type="protein sequence ID" value="CAG8495404.1"/>
    <property type="molecule type" value="Genomic_DNA"/>
</dbReference>
<dbReference type="SUPFAM" id="SSF53067">
    <property type="entry name" value="Actin-like ATPase domain"/>
    <property type="match status" value="2"/>
</dbReference>
<keyword evidence="6" id="KW-0732">Signal</keyword>
<dbReference type="Proteomes" id="UP000789831">
    <property type="component" value="Unassembled WGS sequence"/>
</dbReference>
<protein>
    <submittedName>
        <fullName evidence="7">2173_t:CDS:1</fullName>
    </submittedName>
</protein>
<dbReference type="Gene3D" id="2.60.34.10">
    <property type="entry name" value="Substrate Binding Domain Of DNAk, Chain A, domain 1"/>
    <property type="match status" value="1"/>
</dbReference>
<dbReference type="InterPro" id="IPR043129">
    <property type="entry name" value="ATPase_NBD"/>
</dbReference>
<dbReference type="Gene3D" id="3.90.640.10">
    <property type="entry name" value="Actin, Chain A, domain 4"/>
    <property type="match status" value="1"/>
</dbReference>
<feature type="chain" id="PRO_5040326223" evidence="6">
    <location>
        <begin position="27"/>
        <end position="908"/>
    </location>
</feature>
<dbReference type="Gene3D" id="3.30.30.30">
    <property type="match status" value="1"/>
</dbReference>
<evidence type="ECO:0000313" key="8">
    <source>
        <dbReference type="Proteomes" id="UP000789831"/>
    </source>
</evidence>
<dbReference type="SUPFAM" id="SSF100934">
    <property type="entry name" value="Heat shock protein 70kD (HSP70), C-terminal subdomain"/>
    <property type="match status" value="1"/>
</dbReference>
<keyword evidence="1" id="KW-0547">Nucleotide-binding</keyword>
<gene>
    <name evidence="7" type="ORF">AGERDE_LOCUS3970</name>
</gene>
<feature type="compositionally biased region" description="Polar residues" evidence="5">
    <location>
        <begin position="872"/>
        <end position="899"/>
    </location>
</feature>
<dbReference type="AlphaFoldDB" id="A0A9N8WTD1"/>
<dbReference type="PRINTS" id="PR00301">
    <property type="entry name" value="HEATSHOCK70"/>
</dbReference>
<dbReference type="PANTHER" id="PTHR45639">
    <property type="entry name" value="HSC70CB, ISOFORM G-RELATED"/>
    <property type="match status" value="1"/>
</dbReference>
<dbReference type="GO" id="GO:0034663">
    <property type="term" value="C:endoplasmic reticulum chaperone complex"/>
    <property type="evidence" value="ECO:0007669"/>
    <property type="project" value="TreeGrafter"/>
</dbReference>
<dbReference type="CDD" id="cd10230">
    <property type="entry name" value="ASKHA_NBD_HSP70_HYOU1"/>
    <property type="match status" value="1"/>
</dbReference>
<dbReference type="InterPro" id="IPR029048">
    <property type="entry name" value="HSP70_C_sf"/>
</dbReference>
<feature type="signal peptide" evidence="6">
    <location>
        <begin position="1"/>
        <end position="26"/>
    </location>
</feature>
<name>A0A9N8WTD1_9GLOM</name>
<dbReference type="Gene3D" id="3.30.420.40">
    <property type="match status" value="2"/>
</dbReference>
<dbReference type="GO" id="GO:0030968">
    <property type="term" value="P:endoplasmic reticulum unfolded protein response"/>
    <property type="evidence" value="ECO:0007669"/>
    <property type="project" value="TreeGrafter"/>
</dbReference>
<evidence type="ECO:0000256" key="2">
    <source>
        <dbReference type="ARBA" id="ARBA00022824"/>
    </source>
</evidence>
<keyword evidence="3" id="KW-0067">ATP-binding</keyword>
<evidence type="ECO:0000256" key="6">
    <source>
        <dbReference type="SAM" id="SignalP"/>
    </source>
</evidence>
<accession>A0A9N8WTD1</accession>
<dbReference type="InterPro" id="IPR029047">
    <property type="entry name" value="HSP70_peptide-bd_sf"/>
</dbReference>
<dbReference type="OrthoDB" id="10262720at2759"/>
<dbReference type="PANTHER" id="PTHR45639:SF3">
    <property type="entry name" value="HYPOXIA UP-REGULATED PROTEIN 1"/>
    <property type="match status" value="1"/>
</dbReference>
<dbReference type="Pfam" id="PF00012">
    <property type="entry name" value="HSP70"/>
    <property type="match status" value="1"/>
</dbReference>
<feature type="region of interest" description="Disordered" evidence="5">
    <location>
        <begin position="577"/>
        <end position="620"/>
    </location>
</feature>
<evidence type="ECO:0000256" key="5">
    <source>
        <dbReference type="SAM" id="MobiDB-lite"/>
    </source>
</evidence>
<keyword evidence="4" id="KW-0143">Chaperone</keyword>
<evidence type="ECO:0000256" key="3">
    <source>
        <dbReference type="ARBA" id="ARBA00022840"/>
    </source>
</evidence>
<keyword evidence="2" id="KW-0256">Endoplasmic reticulum</keyword>
<organism evidence="7 8">
    <name type="scientific">Ambispora gerdemannii</name>
    <dbReference type="NCBI Taxonomy" id="144530"/>
    <lineage>
        <taxon>Eukaryota</taxon>
        <taxon>Fungi</taxon>
        <taxon>Fungi incertae sedis</taxon>
        <taxon>Mucoromycota</taxon>
        <taxon>Glomeromycotina</taxon>
        <taxon>Glomeromycetes</taxon>
        <taxon>Archaeosporales</taxon>
        <taxon>Ambisporaceae</taxon>
        <taxon>Ambispora</taxon>
    </lineage>
</organism>
<reference evidence="7" key="1">
    <citation type="submission" date="2021-06" db="EMBL/GenBank/DDBJ databases">
        <authorList>
            <person name="Kallberg Y."/>
            <person name="Tangrot J."/>
            <person name="Rosling A."/>
        </authorList>
    </citation>
    <scope>NUCLEOTIDE SEQUENCE</scope>
    <source>
        <strain evidence="7">MT106</strain>
    </source>
</reference>
<sequence length="908" mass="101969">MFFSKLIIIVGAFIILSLYSSLHCEAAVLSIDYGTEWFKVALVKPGVPMEIVLNRDSKRKTQSTLNIRENERVYGSDSVNLAARFPRNTFFSLKRILGRSFDDKYANEYRSIYPNEMLRDPSRNSVTFKINDNVFSVEELVAMQFAHAKEQAEATAQESLRDAVITVPPFFTQSERRAILDAADLAGLNVISLIHDETAVAINYAISHFSSFTNEPQYHIFFDMGAGSTVASLISFNTANIKDVGRFNKTIIQLEVKSVGFDRTLGGQAFDLRLQKHLANGFDRLYKGKIKSSIFTSERAMVKLLKEANRVKQILSANTETIASIENLHEEFDFRLPVTRRELETLSDDLLKRVSGPIDDALSKTIISKEDIKSLVLVGGGVRIPAVQAVLSSILGEDKIAKNVNGDEAAALGAVFRGAGLSGQFKVKEIKVKDLIIYPIEVEYTMDPKETEDGTIKSKSFRTNLFNSLSPIGTRKIMTFKRTTDFEFGLNYGQFVQEMDTDFGPKEIVIAQVNGLSEAIEKFKDVSVERPKVKVTIQLSDSGIVSATDAIATIATEQTSLADKVKSFFGVNTNTTEESIKDAPIPEETKQSENSSTPSPSTDNDTASNETEPATKETKTETIKLKLDVQYLGIPPMSENVKRDAFDRLRMMDRFDHEKRTLEEARNNLESFVYRAQDFLNDDSTIKVTTSDERKFFSSQLSEVSDWIYEGGEHASINEFRGRLDHLKSLEKPLAFRREEHHRRPAAVSYLRDTIKIAQEFVKNIRTNTSIENQYHSDQELESLSNLCNQIETWLNEAIDKQEKISLYADPVFRVMDVNNKAQEIYNEFLRLLNKKPPKKPKAVTTASSETATIIPSQSEKDSSSSNVSVSEATTLKDTSSTTFITQPTQHTSETSGIDQETIKREEL</sequence>